<sequence length="361" mass="39096">MFAALSGVALVSAPALARNTITTAAGCSQEFKGSKAQIKTCRECVDADGRFRLSAARKSWSCDAGSSSGSSGASGSGGLRPSRPVGSDKPARPAQKPVPKKSPASPPPASPGKHFKDYVTIKAGTFTIGSPESDPDRDSNEHRASITLTRDFLMKTTEVTQGEWLFIQRTATEYHDEDCGYDCPVGGMSWKGALEYLNALSKKEGLEACYVFDGEQVEWPKGLDCAGYRLPTEAEWEYAARGGSEAPRYGEAAEIAWFFDNSANTLHPARTKKANAYGLYDVYGGVQEWTWDSADDASFQEGATDPFTGTGSQPTERGERIIRGGSYRDSIRVMRAPWRRGYNASFTSAELGFRPVRTVVK</sequence>
<evidence type="ECO:0000256" key="2">
    <source>
        <dbReference type="SAM" id="SignalP"/>
    </source>
</evidence>
<dbReference type="Proteomes" id="UP000009026">
    <property type="component" value="Chromosome"/>
</dbReference>
<protein>
    <recommendedName>
        <fullName evidence="3">Sulfatase-modifying factor enzyme-like domain-containing protein</fullName>
    </recommendedName>
</protein>
<dbReference type="InterPro" id="IPR051043">
    <property type="entry name" value="Sulfatase_Mod_Factor_Kinase"/>
</dbReference>
<feature type="domain" description="Sulfatase-modifying factor enzyme-like" evidence="3">
    <location>
        <begin position="116"/>
        <end position="357"/>
    </location>
</feature>
<dbReference type="KEGG" id="mym:A176_000792"/>
<dbReference type="Gene3D" id="3.90.1580.10">
    <property type="entry name" value="paralog of FGE (formylglycine-generating enzyme)"/>
    <property type="match status" value="1"/>
</dbReference>
<proteinExistence type="predicted"/>
<keyword evidence="5" id="KW-1185">Reference proteome</keyword>
<dbReference type="PANTHER" id="PTHR23150">
    <property type="entry name" value="SULFATASE MODIFYING FACTOR 1, 2"/>
    <property type="match status" value="1"/>
</dbReference>
<name>A0A0H4WR93_9BACT</name>
<feature type="chain" id="PRO_5005212896" description="Sulfatase-modifying factor enzyme-like domain-containing protein" evidence="2">
    <location>
        <begin position="18"/>
        <end position="361"/>
    </location>
</feature>
<dbReference type="eggNOG" id="COG1262">
    <property type="taxonomic scope" value="Bacteria"/>
</dbReference>
<gene>
    <name evidence="4" type="ORF">A176_000792</name>
</gene>
<dbReference type="InterPro" id="IPR016187">
    <property type="entry name" value="CTDL_fold"/>
</dbReference>
<organism evidence="4 5">
    <name type="scientific">Pseudomyxococcus hansupus</name>
    <dbReference type="NCBI Taxonomy" id="1297742"/>
    <lineage>
        <taxon>Bacteria</taxon>
        <taxon>Pseudomonadati</taxon>
        <taxon>Myxococcota</taxon>
        <taxon>Myxococcia</taxon>
        <taxon>Myxococcales</taxon>
        <taxon>Cystobacterineae</taxon>
        <taxon>Myxococcaceae</taxon>
        <taxon>Pseudomyxococcus</taxon>
    </lineage>
</organism>
<feature type="region of interest" description="Disordered" evidence="1">
    <location>
        <begin position="61"/>
        <end position="115"/>
    </location>
</feature>
<dbReference type="PATRIC" id="fig|1297742.4.peg.807"/>
<accession>A0A0H4WR93</accession>
<dbReference type="GO" id="GO:0120147">
    <property type="term" value="F:formylglycine-generating oxidase activity"/>
    <property type="evidence" value="ECO:0007669"/>
    <property type="project" value="TreeGrafter"/>
</dbReference>
<feature type="compositionally biased region" description="Low complexity" evidence="1">
    <location>
        <begin position="93"/>
        <end position="103"/>
    </location>
</feature>
<dbReference type="EMBL" id="CP012109">
    <property type="protein sequence ID" value="AKQ63880.1"/>
    <property type="molecule type" value="Genomic_DNA"/>
</dbReference>
<dbReference type="PANTHER" id="PTHR23150:SF19">
    <property type="entry name" value="FORMYLGLYCINE-GENERATING ENZYME"/>
    <property type="match status" value="1"/>
</dbReference>
<evidence type="ECO:0000259" key="3">
    <source>
        <dbReference type="Pfam" id="PF03781"/>
    </source>
</evidence>
<evidence type="ECO:0000313" key="4">
    <source>
        <dbReference type="EMBL" id="AKQ63880.1"/>
    </source>
</evidence>
<dbReference type="SUPFAM" id="SSF56436">
    <property type="entry name" value="C-type lectin-like"/>
    <property type="match status" value="1"/>
</dbReference>
<dbReference type="Pfam" id="PF03781">
    <property type="entry name" value="FGE-sulfatase"/>
    <property type="match status" value="1"/>
</dbReference>
<reference evidence="4 5" key="1">
    <citation type="journal article" date="2016" name="PLoS ONE">
        <title>Complete Genome Sequence and Comparative Genomics of a Novel Myxobacterium Myxococcus hansupus.</title>
        <authorList>
            <person name="Sharma G."/>
            <person name="Narwani T."/>
            <person name="Subramanian S."/>
        </authorList>
    </citation>
    <scope>NUCLEOTIDE SEQUENCE [LARGE SCALE GENOMIC DNA]</scope>
    <source>
        <strain evidence="5">mixupus</strain>
    </source>
</reference>
<evidence type="ECO:0000313" key="5">
    <source>
        <dbReference type="Proteomes" id="UP000009026"/>
    </source>
</evidence>
<dbReference type="AlphaFoldDB" id="A0A0H4WR93"/>
<evidence type="ECO:0000256" key="1">
    <source>
        <dbReference type="SAM" id="MobiDB-lite"/>
    </source>
</evidence>
<dbReference type="InterPro" id="IPR005532">
    <property type="entry name" value="SUMF_dom"/>
</dbReference>
<keyword evidence="2" id="KW-0732">Signal</keyword>
<dbReference type="InterPro" id="IPR042095">
    <property type="entry name" value="SUMF_sf"/>
</dbReference>
<dbReference type="STRING" id="1297742.A176_000792"/>
<feature type="signal peptide" evidence="2">
    <location>
        <begin position="1"/>
        <end position="17"/>
    </location>
</feature>